<dbReference type="EMBL" id="JAPCID010000018">
    <property type="protein sequence ID" value="MDA0138767.1"/>
    <property type="molecule type" value="Genomic_DNA"/>
</dbReference>
<dbReference type="Proteomes" id="UP001147700">
    <property type="component" value="Unassembled WGS sequence"/>
</dbReference>
<dbReference type="SUPFAM" id="SSF51905">
    <property type="entry name" value="FAD/NAD(P)-binding domain"/>
    <property type="match status" value="1"/>
</dbReference>
<dbReference type="InterPro" id="IPR036188">
    <property type="entry name" value="FAD/NAD-bd_sf"/>
</dbReference>
<protein>
    <submittedName>
        <fullName evidence="1">NAD(P)-binding protein</fullName>
    </submittedName>
</protein>
<organism evidence="1 2">
    <name type="scientific">Solirubrobacter deserti</name>
    <dbReference type="NCBI Taxonomy" id="2282478"/>
    <lineage>
        <taxon>Bacteria</taxon>
        <taxon>Bacillati</taxon>
        <taxon>Actinomycetota</taxon>
        <taxon>Thermoleophilia</taxon>
        <taxon>Solirubrobacterales</taxon>
        <taxon>Solirubrobacteraceae</taxon>
        <taxon>Solirubrobacter</taxon>
    </lineage>
</organism>
<accession>A0ABT4RJS5</accession>
<reference evidence="1" key="1">
    <citation type="submission" date="2022-10" db="EMBL/GenBank/DDBJ databases">
        <title>The WGS of Solirubrobacter sp. CPCC 204708.</title>
        <authorList>
            <person name="Jiang Z."/>
        </authorList>
    </citation>
    <scope>NUCLEOTIDE SEQUENCE</scope>
    <source>
        <strain evidence="1">CPCC 204708</strain>
    </source>
</reference>
<dbReference type="PANTHER" id="PTHR42877:SF4">
    <property type="entry name" value="FAD_NAD(P)-BINDING DOMAIN-CONTAINING PROTEIN-RELATED"/>
    <property type="match status" value="1"/>
</dbReference>
<dbReference type="PANTHER" id="PTHR42877">
    <property type="entry name" value="L-ORNITHINE N(5)-MONOOXYGENASE-RELATED"/>
    <property type="match status" value="1"/>
</dbReference>
<dbReference type="Pfam" id="PF13450">
    <property type="entry name" value="NAD_binding_8"/>
    <property type="match status" value="1"/>
</dbReference>
<dbReference type="InterPro" id="IPR051209">
    <property type="entry name" value="FAD-bind_Monooxygenase_sf"/>
</dbReference>
<sequence>MAVIGAGFGGIAAALALKPRHDVLMIDRAHDVGGTWLLNDYPGAACDVPSHLCSFSFEQRRDWPRLCSPRDEIIAYIRRLAAKHRLEPTLRSREVAELFIFQRTRTDPVVVDGDAVNGYAVDCIIYATGFKATDFVLPLRITARGRALQDA</sequence>
<name>A0ABT4RJS5_9ACTN</name>
<gene>
    <name evidence="1" type="ORF">OJ962_14790</name>
</gene>
<proteinExistence type="predicted"/>
<comment type="caution">
    <text evidence="1">The sequence shown here is derived from an EMBL/GenBank/DDBJ whole genome shotgun (WGS) entry which is preliminary data.</text>
</comment>
<keyword evidence="2" id="KW-1185">Reference proteome</keyword>
<evidence type="ECO:0000313" key="1">
    <source>
        <dbReference type="EMBL" id="MDA0138767.1"/>
    </source>
</evidence>
<evidence type="ECO:0000313" key="2">
    <source>
        <dbReference type="Proteomes" id="UP001147700"/>
    </source>
</evidence>
<dbReference type="Gene3D" id="3.50.50.60">
    <property type="entry name" value="FAD/NAD(P)-binding domain"/>
    <property type="match status" value="1"/>
</dbReference>
<dbReference type="RefSeq" id="WP_202957373.1">
    <property type="nucleotide sequence ID" value="NZ_JAPCID010000018.1"/>
</dbReference>